<dbReference type="InterPro" id="IPR040079">
    <property type="entry name" value="Glutathione_S-Trfase"/>
</dbReference>
<dbReference type="Pfam" id="PF13410">
    <property type="entry name" value="GST_C_2"/>
    <property type="match status" value="1"/>
</dbReference>
<dbReference type="SFLD" id="SFLDG01148">
    <property type="entry name" value="Xi_(cytGST)"/>
    <property type="match status" value="1"/>
</dbReference>
<dbReference type="Pfam" id="PF13409">
    <property type="entry name" value="GST_N_2"/>
    <property type="match status" value="1"/>
</dbReference>
<dbReference type="SUPFAM" id="SSF52833">
    <property type="entry name" value="Thioredoxin-like"/>
    <property type="match status" value="1"/>
</dbReference>
<protein>
    <submittedName>
        <fullName evidence="2">Glutathione S-transferase omega-like 2</fullName>
    </submittedName>
</protein>
<dbReference type="FunFam" id="3.40.30.10:FF:000162">
    <property type="entry name" value="Glutathione S-transferase Gst3"/>
    <property type="match status" value="1"/>
</dbReference>
<dbReference type="GO" id="GO:0005737">
    <property type="term" value="C:cytoplasm"/>
    <property type="evidence" value="ECO:0007669"/>
    <property type="project" value="TreeGrafter"/>
</dbReference>
<name>A0A8H6RKS6_9PEZI</name>
<dbReference type="EMBL" id="JABCIY010000090">
    <property type="protein sequence ID" value="KAF7193284.1"/>
    <property type="molecule type" value="Genomic_DNA"/>
</dbReference>
<evidence type="ECO:0000259" key="1">
    <source>
        <dbReference type="Pfam" id="PF13409"/>
    </source>
</evidence>
<dbReference type="AlphaFoldDB" id="A0A8H6RKS6"/>
<reference evidence="2" key="1">
    <citation type="submission" date="2020-04" db="EMBL/GenBank/DDBJ databases">
        <title>Draft genome resource of the tomato pathogen Pseudocercospora fuligena.</title>
        <authorList>
            <person name="Zaccaron A."/>
        </authorList>
    </citation>
    <scope>NUCLEOTIDE SEQUENCE</scope>
    <source>
        <strain evidence="2">PF001</strain>
    </source>
</reference>
<evidence type="ECO:0000313" key="2">
    <source>
        <dbReference type="EMBL" id="KAF7193284.1"/>
    </source>
</evidence>
<keyword evidence="2" id="KW-0808">Transferase</keyword>
<dbReference type="CDD" id="cd03190">
    <property type="entry name" value="GST_C_Omega_like"/>
    <property type="match status" value="1"/>
</dbReference>
<dbReference type="InterPro" id="IPR047047">
    <property type="entry name" value="GST_Omega-like_C"/>
</dbReference>
<dbReference type="InterPro" id="IPR016639">
    <property type="entry name" value="GST_Omega/GSH"/>
</dbReference>
<dbReference type="SUPFAM" id="SSF47616">
    <property type="entry name" value="GST C-terminal domain-like"/>
    <property type="match status" value="1"/>
</dbReference>
<comment type="caution">
    <text evidence="2">The sequence shown here is derived from an EMBL/GenBank/DDBJ whole genome shotgun (WGS) entry which is preliminary data.</text>
</comment>
<gene>
    <name evidence="2" type="ORF">HII31_05378</name>
</gene>
<dbReference type="PANTHER" id="PTHR32419:SF6">
    <property type="entry name" value="GLUTATHIONE S-TRANSFERASE OMEGA-LIKE 1-RELATED"/>
    <property type="match status" value="1"/>
</dbReference>
<evidence type="ECO:0000313" key="3">
    <source>
        <dbReference type="Proteomes" id="UP000660729"/>
    </source>
</evidence>
<dbReference type="GO" id="GO:0004364">
    <property type="term" value="F:glutathione transferase activity"/>
    <property type="evidence" value="ECO:0007669"/>
    <property type="project" value="InterPro"/>
</dbReference>
<keyword evidence="3" id="KW-1185">Reference proteome</keyword>
<dbReference type="OrthoDB" id="2309723at2759"/>
<dbReference type="InterPro" id="IPR036249">
    <property type="entry name" value="Thioredoxin-like_sf"/>
</dbReference>
<dbReference type="Proteomes" id="UP000660729">
    <property type="component" value="Unassembled WGS sequence"/>
</dbReference>
<sequence>MSHNLALAGASANDVPFCRHSSQHEVSYASSITTLVAPKDIKIILQPLDHPRRQPIQGCISLMLQKTAGRLAQLNRHLLNKPFTRSFMASEDKKGILNWVDPKDKSGEFKRQQSQFRNFISRDPNAEFPAEKDRYHLYVSYACPWAHRALIVRKLKGLEDLITFTSVHWHMGEKGWRFSTEDENEPGENTTPDPLHPEFTHLRDIYFSNDKNYEGRFTVPTLYDKKQKKIVSNESSEIIRMFYHEFDHLLPEKYAKLDLLPDDLKQEIESTNEWTYNDVNNGVYKSGFATTQDAYTKAVIQLFKSLDRIESQLSSSPGPYYHGDRVTEADVRLFTTAIRFDAVYVQHFKTNIRDIRSGYPAIHKWMRHCYWNNPAFGETTEFTHIKGHYTKSHGQINPFGITPVGPEPNILPLDEEVPAVKAALKK</sequence>
<organism evidence="2 3">
    <name type="scientific">Pseudocercospora fuligena</name>
    <dbReference type="NCBI Taxonomy" id="685502"/>
    <lineage>
        <taxon>Eukaryota</taxon>
        <taxon>Fungi</taxon>
        <taxon>Dikarya</taxon>
        <taxon>Ascomycota</taxon>
        <taxon>Pezizomycotina</taxon>
        <taxon>Dothideomycetes</taxon>
        <taxon>Dothideomycetidae</taxon>
        <taxon>Mycosphaerellales</taxon>
        <taxon>Mycosphaerellaceae</taxon>
        <taxon>Pseudocercospora</taxon>
    </lineage>
</organism>
<accession>A0A8H6RKS6</accession>
<dbReference type="Gene3D" id="3.40.30.10">
    <property type="entry name" value="Glutaredoxin"/>
    <property type="match status" value="1"/>
</dbReference>
<dbReference type="SFLD" id="SFLDG01206">
    <property type="entry name" value="Xi.1"/>
    <property type="match status" value="1"/>
</dbReference>
<dbReference type="InterPro" id="IPR036282">
    <property type="entry name" value="Glutathione-S-Trfase_C_sf"/>
</dbReference>
<dbReference type="PANTHER" id="PTHR32419">
    <property type="entry name" value="GLUTATHIONYL-HYDROQUINONE REDUCTASE"/>
    <property type="match status" value="1"/>
</dbReference>
<dbReference type="Gene3D" id="1.20.1050.10">
    <property type="match status" value="1"/>
</dbReference>
<proteinExistence type="predicted"/>
<dbReference type="SFLD" id="SFLDS00019">
    <property type="entry name" value="Glutathione_Transferase_(cytos"/>
    <property type="match status" value="1"/>
</dbReference>
<feature type="domain" description="GST N-terminal" evidence="1">
    <location>
        <begin position="142"/>
        <end position="243"/>
    </location>
</feature>
<dbReference type="InterPro" id="IPR004045">
    <property type="entry name" value="Glutathione_S-Trfase_N"/>
</dbReference>